<dbReference type="SUPFAM" id="SSF48008">
    <property type="entry name" value="GntR ligand-binding domain-like"/>
    <property type="match status" value="1"/>
</dbReference>
<keyword evidence="1" id="KW-0805">Transcription regulation</keyword>
<dbReference type="AlphaFoldDB" id="A0AA37JFT2"/>
<dbReference type="PROSITE" id="PS50949">
    <property type="entry name" value="HTH_GNTR"/>
    <property type="match status" value="1"/>
</dbReference>
<dbReference type="GO" id="GO:0003677">
    <property type="term" value="F:DNA binding"/>
    <property type="evidence" value="ECO:0007669"/>
    <property type="project" value="UniProtKB-KW"/>
</dbReference>
<dbReference type="RefSeq" id="WP_118041947.1">
    <property type="nucleotide sequence ID" value="NZ_BQNJ01000001.1"/>
</dbReference>
<evidence type="ECO:0000256" key="1">
    <source>
        <dbReference type="ARBA" id="ARBA00023015"/>
    </source>
</evidence>
<dbReference type="PANTHER" id="PTHR43537:SF24">
    <property type="entry name" value="GLUCONATE OPERON TRANSCRIPTIONAL REPRESSOR"/>
    <property type="match status" value="1"/>
</dbReference>
<keyword evidence="2" id="KW-0238">DNA-binding</keyword>
<dbReference type="InterPro" id="IPR036388">
    <property type="entry name" value="WH-like_DNA-bd_sf"/>
</dbReference>
<dbReference type="Gene3D" id="1.20.120.530">
    <property type="entry name" value="GntR ligand-binding domain-like"/>
    <property type="match status" value="1"/>
</dbReference>
<dbReference type="GO" id="GO:0003700">
    <property type="term" value="F:DNA-binding transcription factor activity"/>
    <property type="evidence" value="ECO:0007669"/>
    <property type="project" value="InterPro"/>
</dbReference>
<dbReference type="PANTHER" id="PTHR43537">
    <property type="entry name" value="TRANSCRIPTIONAL REGULATOR, GNTR FAMILY"/>
    <property type="match status" value="1"/>
</dbReference>
<dbReference type="InterPro" id="IPR011711">
    <property type="entry name" value="GntR_C"/>
</dbReference>
<dbReference type="InterPro" id="IPR008920">
    <property type="entry name" value="TF_FadR/GntR_C"/>
</dbReference>
<dbReference type="Pfam" id="PF00392">
    <property type="entry name" value="GntR"/>
    <property type="match status" value="1"/>
</dbReference>
<dbReference type="Gene3D" id="1.10.10.10">
    <property type="entry name" value="Winged helix-like DNA-binding domain superfamily/Winged helix DNA-binding domain"/>
    <property type="match status" value="1"/>
</dbReference>
<dbReference type="EMBL" id="BQNJ01000001">
    <property type="protein sequence ID" value="GKG99521.1"/>
    <property type="molecule type" value="Genomic_DNA"/>
</dbReference>
<dbReference type="CDD" id="cd07377">
    <property type="entry name" value="WHTH_GntR"/>
    <property type="match status" value="1"/>
</dbReference>
<dbReference type="SUPFAM" id="SSF46785">
    <property type="entry name" value="Winged helix' DNA-binding domain"/>
    <property type="match status" value="1"/>
</dbReference>
<protein>
    <submittedName>
        <fullName evidence="5">Transcriptional regulator</fullName>
    </submittedName>
</protein>
<dbReference type="SMART" id="SM00895">
    <property type="entry name" value="FCD"/>
    <property type="match status" value="1"/>
</dbReference>
<dbReference type="InterPro" id="IPR000524">
    <property type="entry name" value="Tscrpt_reg_HTH_GntR"/>
</dbReference>
<evidence type="ECO:0000256" key="3">
    <source>
        <dbReference type="ARBA" id="ARBA00023163"/>
    </source>
</evidence>
<organism evidence="5 6">
    <name type="scientific">Hungatella hathewayi</name>
    <dbReference type="NCBI Taxonomy" id="154046"/>
    <lineage>
        <taxon>Bacteria</taxon>
        <taxon>Bacillati</taxon>
        <taxon>Bacillota</taxon>
        <taxon>Clostridia</taxon>
        <taxon>Lachnospirales</taxon>
        <taxon>Lachnospiraceae</taxon>
        <taxon>Hungatella</taxon>
    </lineage>
</organism>
<proteinExistence type="predicted"/>
<reference evidence="5" key="1">
    <citation type="submission" date="2022-01" db="EMBL/GenBank/DDBJ databases">
        <title>Novel bile acid biosynthetic pathways are enriched in the microbiome of centenarians.</title>
        <authorList>
            <person name="Sato Y."/>
            <person name="Atarashi K."/>
            <person name="Plichta R.D."/>
            <person name="Arai Y."/>
            <person name="Sasajima S."/>
            <person name="Kearney M.S."/>
            <person name="Suda W."/>
            <person name="Takeshita K."/>
            <person name="Sasaki T."/>
            <person name="Okamoto S."/>
            <person name="Skelly N.A."/>
            <person name="Okamura Y."/>
            <person name="Vlamakis H."/>
            <person name="Li Y."/>
            <person name="Tanoue T."/>
            <person name="Takei H."/>
            <person name="Nittono H."/>
            <person name="Narushima S."/>
            <person name="Irie J."/>
            <person name="Itoh H."/>
            <person name="Moriya K."/>
            <person name="Sugiura Y."/>
            <person name="Suematsu M."/>
            <person name="Moritoki N."/>
            <person name="Shibata S."/>
            <person name="Littman R.D."/>
            <person name="Fischbach A.M."/>
            <person name="Uwamino Y."/>
            <person name="Inoue T."/>
            <person name="Honda A."/>
            <person name="Hattori M."/>
            <person name="Murai T."/>
            <person name="Xavier J.R."/>
            <person name="Hirose N."/>
            <person name="Honda K."/>
        </authorList>
    </citation>
    <scope>NUCLEOTIDE SEQUENCE</scope>
    <source>
        <strain evidence="5">CE91-St55</strain>
    </source>
</reference>
<dbReference type="Pfam" id="PF07729">
    <property type="entry name" value="FCD"/>
    <property type="match status" value="1"/>
</dbReference>
<evidence type="ECO:0000256" key="2">
    <source>
        <dbReference type="ARBA" id="ARBA00023125"/>
    </source>
</evidence>
<gene>
    <name evidence="5" type="ORF">CE91St55_15030</name>
</gene>
<keyword evidence="3" id="KW-0804">Transcription</keyword>
<evidence type="ECO:0000313" key="6">
    <source>
        <dbReference type="Proteomes" id="UP001055091"/>
    </source>
</evidence>
<accession>A0AA37JFT2</accession>
<name>A0AA37JFT2_9FIRM</name>
<sequence>MAGTTNQSIKELVYEGILNDIILGVYPANSILNERTLVEKYGGSKTSVREALVQLCSEGILKNIPRFGYQLPVITPSELSAIIEYRIILETGALKKTMKIITQEQIDRLNSHAKHAGALAQKHDITTHWSTNMEFHLMLCECCSNQFMFKALNDALKFCSRGANQYFNKSWETGNPTDANGHVKIVDAIRHHDEKLAEELLIKDIECLWEQILG</sequence>
<evidence type="ECO:0000313" key="5">
    <source>
        <dbReference type="EMBL" id="GKG99521.1"/>
    </source>
</evidence>
<evidence type="ECO:0000259" key="4">
    <source>
        <dbReference type="PROSITE" id="PS50949"/>
    </source>
</evidence>
<dbReference type="InterPro" id="IPR036390">
    <property type="entry name" value="WH_DNA-bd_sf"/>
</dbReference>
<dbReference type="SMART" id="SM00345">
    <property type="entry name" value="HTH_GNTR"/>
    <property type="match status" value="1"/>
</dbReference>
<comment type="caution">
    <text evidence="5">The sequence shown here is derived from an EMBL/GenBank/DDBJ whole genome shotgun (WGS) entry which is preliminary data.</text>
</comment>
<feature type="domain" description="HTH gntR-type" evidence="4">
    <location>
        <begin position="7"/>
        <end position="74"/>
    </location>
</feature>
<dbReference type="Proteomes" id="UP001055091">
    <property type="component" value="Unassembled WGS sequence"/>
</dbReference>